<dbReference type="PANTHER" id="PTHR21290">
    <property type="entry name" value="SPHINGOMYELIN SYNTHETASE"/>
    <property type="match status" value="1"/>
</dbReference>
<feature type="transmembrane region" description="Helical" evidence="9">
    <location>
        <begin position="57"/>
        <end position="75"/>
    </location>
</feature>
<keyword evidence="7" id="KW-0443">Lipid metabolism</keyword>
<evidence type="ECO:0000256" key="7">
    <source>
        <dbReference type="ARBA" id="ARBA00023098"/>
    </source>
</evidence>
<dbReference type="HOGENOM" id="CLU_1671539_0_0_1"/>
<dbReference type="AlphaFoldDB" id="T1IPF2"/>
<evidence type="ECO:0000256" key="2">
    <source>
        <dbReference type="ARBA" id="ARBA00005441"/>
    </source>
</evidence>
<keyword evidence="5" id="KW-0746">Sphingolipid metabolism</keyword>
<keyword evidence="8 9" id="KW-0472">Membrane</keyword>
<organism evidence="11 12">
    <name type="scientific">Strigamia maritima</name>
    <name type="common">European centipede</name>
    <name type="synonym">Geophilus maritimus</name>
    <dbReference type="NCBI Taxonomy" id="126957"/>
    <lineage>
        <taxon>Eukaryota</taxon>
        <taxon>Metazoa</taxon>
        <taxon>Ecdysozoa</taxon>
        <taxon>Arthropoda</taxon>
        <taxon>Myriapoda</taxon>
        <taxon>Chilopoda</taxon>
        <taxon>Pleurostigmophora</taxon>
        <taxon>Geophilomorpha</taxon>
        <taxon>Linotaeniidae</taxon>
        <taxon>Strigamia</taxon>
    </lineage>
</organism>
<evidence type="ECO:0000313" key="11">
    <source>
        <dbReference type="EnsemblMetazoa" id="SMAR002903-PA"/>
    </source>
</evidence>
<keyword evidence="12" id="KW-1185">Reference proteome</keyword>
<sequence length="158" mass="18762">MTTISLAIVHERLPDRTKTSPLPDIVFDLIQPVDWALVVSEILIIIGLLYTPRRCYLLHWLSWLLSLTGVIMVLISRGHYTVDVIIAYYVTTRLFWIYHTIANNSTLKMTGPNNYLARVWWFTMFQYFEANVNGIVPRQYEWPLSWPRRFFSRHQRDS</sequence>
<evidence type="ECO:0000256" key="8">
    <source>
        <dbReference type="ARBA" id="ARBA00023136"/>
    </source>
</evidence>
<evidence type="ECO:0000256" key="9">
    <source>
        <dbReference type="SAM" id="Phobius"/>
    </source>
</evidence>
<dbReference type="GO" id="GO:0006686">
    <property type="term" value="P:sphingomyelin biosynthetic process"/>
    <property type="evidence" value="ECO:0007669"/>
    <property type="project" value="TreeGrafter"/>
</dbReference>
<comment type="similarity">
    <text evidence="2">Belongs to the sphingomyelin synthase family.</text>
</comment>
<evidence type="ECO:0000256" key="6">
    <source>
        <dbReference type="ARBA" id="ARBA00022989"/>
    </source>
</evidence>
<evidence type="ECO:0000259" key="10">
    <source>
        <dbReference type="Pfam" id="PF14360"/>
    </source>
</evidence>
<dbReference type="Proteomes" id="UP000014500">
    <property type="component" value="Unassembled WGS sequence"/>
</dbReference>
<dbReference type="EMBL" id="JH431260">
    <property type="status" value="NOT_ANNOTATED_CDS"/>
    <property type="molecule type" value="Genomic_DNA"/>
</dbReference>
<dbReference type="PhylomeDB" id="T1IPF2"/>
<accession>T1IPF2</accession>
<feature type="transmembrane region" description="Helical" evidence="9">
    <location>
        <begin position="29"/>
        <end position="50"/>
    </location>
</feature>
<evidence type="ECO:0000256" key="1">
    <source>
        <dbReference type="ARBA" id="ARBA00004141"/>
    </source>
</evidence>
<dbReference type="GO" id="GO:0005789">
    <property type="term" value="C:endoplasmic reticulum membrane"/>
    <property type="evidence" value="ECO:0007669"/>
    <property type="project" value="TreeGrafter"/>
</dbReference>
<dbReference type="GO" id="GO:0046513">
    <property type="term" value="P:ceramide biosynthetic process"/>
    <property type="evidence" value="ECO:0007669"/>
    <property type="project" value="TreeGrafter"/>
</dbReference>
<dbReference type="InterPro" id="IPR045221">
    <property type="entry name" value="Sphingomyelin_synth-like"/>
</dbReference>
<evidence type="ECO:0000256" key="3">
    <source>
        <dbReference type="ARBA" id="ARBA00022679"/>
    </source>
</evidence>
<dbReference type="InterPro" id="IPR025749">
    <property type="entry name" value="Sphingomyelin_synth-like_dom"/>
</dbReference>
<reference evidence="11" key="2">
    <citation type="submission" date="2015-02" db="UniProtKB">
        <authorList>
            <consortium name="EnsemblMetazoa"/>
        </authorList>
    </citation>
    <scope>IDENTIFICATION</scope>
</reference>
<dbReference type="GO" id="GO:0033188">
    <property type="term" value="F:sphingomyelin synthase activity"/>
    <property type="evidence" value="ECO:0007669"/>
    <property type="project" value="TreeGrafter"/>
</dbReference>
<dbReference type="Pfam" id="PF14360">
    <property type="entry name" value="PAP2_C"/>
    <property type="match status" value="1"/>
</dbReference>
<dbReference type="GO" id="GO:0005886">
    <property type="term" value="C:plasma membrane"/>
    <property type="evidence" value="ECO:0007669"/>
    <property type="project" value="TreeGrafter"/>
</dbReference>
<reference evidence="12" key="1">
    <citation type="submission" date="2011-05" db="EMBL/GenBank/DDBJ databases">
        <authorList>
            <person name="Richards S.R."/>
            <person name="Qu J."/>
            <person name="Jiang H."/>
            <person name="Jhangiani S.N."/>
            <person name="Agravi P."/>
            <person name="Goodspeed R."/>
            <person name="Gross S."/>
            <person name="Mandapat C."/>
            <person name="Jackson L."/>
            <person name="Mathew T."/>
            <person name="Pu L."/>
            <person name="Thornton R."/>
            <person name="Saada N."/>
            <person name="Wilczek-Boney K.B."/>
            <person name="Lee S."/>
            <person name="Kovar C."/>
            <person name="Wu Y."/>
            <person name="Scherer S.E."/>
            <person name="Worley K.C."/>
            <person name="Muzny D.M."/>
            <person name="Gibbs R."/>
        </authorList>
    </citation>
    <scope>NUCLEOTIDE SEQUENCE</scope>
    <source>
        <strain evidence="12">Brora</strain>
    </source>
</reference>
<dbReference type="STRING" id="126957.T1IPF2"/>
<keyword evidence="4 9" id="KW-0812">Transmembrane</keyword>
<dbReference type="EnsemblMetazoa" id="SMAR002903-RA">
    <property type="protein sequence ID" value="SMAR002903-PA"/>
    <property type="gene ID" value="SMAR002903"/>
</dbReference>
<feature type="transmembrane region" description="Helical" evidence="9">
    <location>
        <begin position="81"/>
        <end position="99"/>
    </location>
</feature>
<dbReference type="GO" id="GO:0000139">
    <property type="term" value="C:Golgi membrane"/>
    <property type="evidence" value="ECO:0007669"/>
    <property type="project" value="TreeGrafter"/>
</dbReference>
<feature type="domain" description="Sphingomyelin synthase-like" evidence="10">
    <location>
        <begin position="42"/>
        <end position="100"/>
    </location>
</feature>
<dbReference type="GO" id="GO:0047493">
    <property type="term" value="F:ceramide cholinephosphotransferase activity"/>
    <property type="evidence" value="ECO:0007669"/>
    <property type="project" value="TreeGrafter"/>
</dbReference>
<protein>
    <recommendedName>
        <fullName evidence="10">Sphingomyelin synthase-like domain-containing protein</fullName>
    </recommendedName>
</protein>
<evidence type="ECO:0000256" key="4">
    <source>
        <dbReference type="ARBA" id="ARBA00022692"/>
    </source>
</evidence>
<evidence type="ECO:0000313" key="12">
    <source>
        <dbReference type="Proteomes" id="UP000014500"/>
    </source>
</evidence>
<comment type="subcellular location">
    <subcellularLocation>
        <location evidence="1">Membrane</location>
        <topology evidence="1">Multi-pass membrane protein</topology>
    </subcellularLocation>
</comment>
<keyword evidence="6 9" id="KW-1133">Transmembrane helix</keyword>
<dbReference type="eggNOG" id="KOG3058">
    <property type="taxonomic scope" value="Eukaryota"/>
</dbReference>
<proteinExistence type="inferred from homology"/>
<keyword evidence="3" id="KW-0808">Transferase</keyword>
<name>T1IPF2_STRMM</name>
<dbReference type="PANTHER" id="PTHR21290:SF27">
    <property type="entry name" value="PHOSPHATIDYLCHOLINE:CERAMIDE CHOLINEPHOSPHOTRANSFERASE 1"/>
    <property type="match status" value="1"/>
</dbReference>
<evidence type="ECO:0000256" key="5">
    <source>
        <dbReference type="ARBA" id="ARBA00022919"/>
    </source>
</evidence>